<dbReference type="InterPro" id="IPR004179">
    <property type="entry name" value="Sec63-dom"/>
</dbReference>
<comment type="catalytic activity">
    <reaction evidence="12">
        <text>Couples ATP hydrolysis with the unwinding of duplex DNA by translocating in the 3'-5' direction.</text>
        <dbReference type="EC" id="5.6.2.4"/>
    </reaction>
</comment>
<dbReference type="SUPFAM" id="SSF103481">
    <property type="entry name" value="Multidrug resistance efflux transporter EmrE"/>
    <property type="match status" value="1"/>
</dbReference>
<dbReference type="Pfam" id="PF00271">
    <property type="entry name" value="Helicase_C"/>
    <property type="match status" value="1"/>
</dbReference>
<feature type="region of interest" description="Disordered" evidence="15">
    <location>
        <begin position="1447"/>
        <end position="1496"/>
    </location>
</feature>
<dbReference type="SMART" id="SM00490">
    <property type="entry name" value="HELICc"/>
    <property type="match status" value="1"/>
</dbReference>
<evidence type="ECO:0000256" key="14">
    <source>
        <dbReference type="ARBA" id="ARBA00048988"/>
    </source>
</evidence>
<evidence type="ECO:0000256" key="4">
    <source>
        <dbReference type="ARBA" id="ARBA00022741"/>
    </source>
</evidence>
<feature type="compositionally biased region" description="Polar residues" evidence="15">
    <location>
        <begin position="1605"/>
        <end position="1620"/>
    </location>
</feature>
<feature type="compositionally biased region" description="Acidic residues" evidence="15">
    <location>
        <begin position="1914"/>
        <end position="1927"/>
    </location>
</feature>
<dbReference type="Pfam" id="PF02889">
    <property type="entry name" value="Sec63"/>
    <property type="match status" value="1"/>
</dbReference>
<name>A0A6A6V3R0_9PLEO</name>
<feature type="region of interest" description="Disordered" evidence="15">
    <location>
        <begin position="1879"/>
        <end position="1927"/>
    </location>
</feature>
<dbReference type="GO" id="GO:0016787">
    <property type="term" value="F:hydrolase activity"/>
    <property type="evidence" value="ECO:0007669"/>
    <property type="project" value="UniProtKB-KW"/>
</dbReference>
<feature type="domain" description="Helicase ATP-binding" evidence="17">
    <location>
        <begin position="656"/>
        <end position="830"/>
    </location>
</feature>
<evidence type="ECO:0000256" key="11">
    <source>
        <dbReference type="ARBA" id="ARBA00023254"/>
    </source>
</evidence>
<dbReference type="SUPFAM" id="SSF46785">
    <property type="entry name" value="Winged helix' DNA-binding domain"/>
    <property type="match status" value="1"/>
</dbReference>
<dbReference type="InterPro" id="IPR001650">
    <property type="entry name" value="Helicase_C-like"/>
</dbReference>
<feature type="region of interest" description="Disordered" evidence="15">
    <location>
        <begin position="549"/>
        <end position="571"/>
    </location>
</feature>
<feature type="compositionally biased region" description="Basic and acidic residues" evidence="15">
    <location>
        <begin position="1475"/>
        <end position="1488"/>
    </location>
</feature>
<protein>
    <recommendedName>
        <fullName evidence="13">DNA 3'-5' helicase</fullName>
        <ecNumber evidence="13">5.6.2.4</ecNumber>
    </recommendedName>
</protein>
<dbReference type="SUPFAM" id="SSF158702">
    <property type="entry name" value="Sec63 N-terminal domain-like"/>
    <property type="match status" value="1"/>
</dbReference>
<keyword evidence="10" id="KW-0413">Isomerase</keyword>
<dbReference type="InterPro" id="IPR036390">
    <property type="entry name" value="WH_DNA-bd_sf"/>
</dbReference>
<dbReference type="InterPro" id="IPR057842">
    <property type="entry name" value="WH_MER3"/>
</dbReference>
<dbReference type="PANTHER" id="PTHR47835:SF3">
    <property type="entry name" value="HELICASE FOR MEIOSIS 1"/>
    <property type="match status" value="1"/>
</dbReference>
<dbReference type="EMBL" id="MU006587">
    <property type="protein sequence ID" value="KAF2744673.1"/>
    <property type="molecule type" value="Genomic_DNA"/>
</dbReference>
<dbReference type="PANTHER" id="PTHR47835">
    <property type="entry name" value="HFM1, ATP DEPENDENT DNA HELICASE HOMOLOG"/>
    <property type="match status" value="1"/>
</dbReference>
<feature type="transmembrane region" description="Helical" evidence="16">
    <location>
        <begin position="287"/>
        <end position="310"/>
    </location>
</feature>
<evidence type="ECO:0000259" key="18">
    <source>
        <dbReference type="PROSITE" id="PS51194"/>
    </source>
</evidence>
<evidence type="ECO:0000256" key="6">
    <source>
        <dbReference type="ARBA" id="ARBA00022806"/>
    </source>
</evidence>
<sequence length="1980" mass="218602">MSSRQASTWGGIPMKPLSLITLTVQNSALILVMHYSRIMPLVDGQRYFSSTSVFLNEVIKLAISMTMALYELATTLPADTPASSLSMHMFSALFANESWKLGVPAVLYTVQNSLQYVAVSNLDAATFQVTYQLKILTTAMFSVALLGRKLSAKKWVSLVLLVLGVSIVQLPSTVAPSSQSPHIHIGSHELDSRSATHQGIKDSAAQDPSMNRSVGFIAVFISCALSGLAGVWFERVLKSSSSSSSPSLWIRNCQLSFWSLFPAFFIGILWIDGSKISKYGFFAGYDWIVWTAVLLQAFGGVVVALVIKYADNIAKNFATSLSVILSCAASVWFFNFRVTKEYVLGTSVVLFATWLYSQPDKKPAAGIPKSYGRIFTPLSNMKHSVAMDYNLSHFNGTYGPQEQQMMRRQHSLTQPQFMVPAQTLPPRERYRARRQEDVYAIVDDDLYADGEPMDWFDRQIQAQMGHTRLSFPPNQPTHPVAPPYAQSQARLSFPPTQPARTAAHPIAQSQQPIQQYDYVDERVDHPEQQRCDLCLRDLAQFAYGEIHDEESSDMPIGESSSPAFKAGQRRPGKLRRVGALLTAPPVFRRPDEQFPESRDVEHVPQQHSMSSASTCHNNASPVIQGIQLVPVTDLPDRLRTVFPFPAFNAVQSKCFDQVFNSDDNFVLASPTGSGKTAVLELAICRAVARNDAGQYKIVYQAPIKALCSERQADWQKKFNPLNLKCVQLTGDSDSANLHHVQTADIIVTTPEKWDSITRKWKDHEKLLRLIKLFLIDEVHILKEERGAILEAVVSRMKTIGTEVRFVALSATVPNLDDIASWLGKSSAAPYFPANSGKFGEEFRPVKLKKFVCGYPNPRNDFALDKTLANRLPEVIAKHSERKPIMVFCMTRNSCVSTAKILADWWASSQPQQRYWREPSKTLGLQNADLRKCAASGVAFHHAGLDAGDRQRIEKAYLDGDIGVICCTSTLAVGVNLPCHFVIIKNTTVWAGGEGMKEYSDLEIMQMMGRAGRPQFDNSAVAVIMTSQAKVRRYETMVTGEEVLESTLHTGLVEHLNAEIGLGTIRDVDSARNWLSKTFLYVRLKKNPAHYNFEKSSRPIEEQVDEICMRDLEILQESELVTSGERFKCTEFGDAMAKYYVKLKTMQAIVDLPPKAQISEILSALAQAAEFSDMRFRSGEKPFYKAINSAPSIRFPIPVTLNSEAHKVSLIIQSVLGSADIQWNQEALKHRQQYTTDMGVVFRHSHRLIRCIADCQITQGDSVALMNALMVQRSLRAQAWDDSPLHMRQIPNVGVVTVRKLVNAGIRSIEELESADAGRLDTIMSRNPGFGRNLLAEVAKFPKLQVSASVQGAPSRKEGGVKVQLKVDIGVLNDQPLEKWNKLPVYICFLVETSDGRIAHFARISAAKLGKGQKPVIPVVLRSPDQCVNCYIMCDDLAGTMRQASLKPAVPPSLFPPKPHPPGPLPERPASNTSKRRVETHTPARRPSDDFDDGGLDDADLVSASVRLPDLEFDHIENYANPTAALTRANTAKNASGLAAKGVTQTKSNDHDQEPRQLDTGRWACNHKCKDKTACKHFCCREGLAQPPKKPQRQAKAEKPGAAANEPQSQSSVKKGPTQTKLHLAASKRKCSTDIATLDLTHEDKRKKPDYEKNGPRDYRILHQLHKNVQKRDPPASVSTIMHKKPGYCYSAGGEHSLAFLEEPARADTAASSDYGEFTSDDVQNNFGGVTGSTKATQDISMEDMDTNTGEAVPNDVAEGTEDLFGDDDSVLADAMIGLADSQDLENNTTKKPDSVIEECNDFGINDDFDLDDGTADPYDESPMFTDAPVGSFEELNSSAKVPSMRTTDTSSPFFGGPKTGSQHFRTAKSMLDSTALKELKNAKNTPKKGTTSGDASDGKGTGGKENRLSVANDDGMEGVEGVEGDSGMDLDMEMMDLVAKEPATCTEVEGKKEEKQDQRYEGLEPWFLAEFGDVAELVDG</sequence>
<dbReference type="InterPro" id="IPR036388">
    <property type="entry name" value="WH-like_DNA-bd_sf"/>
</dbReference>
<evidence type="ECO:0000313" key="19">
    <source>
        <dbReference type="EMBL" id="KAF2744673.1"/>
    </source>
</evidence>
<dbReference type="SUPFAM" id="SSF52540">
    <property type="entry name" value="P-loop containing nucleoside triphosphate hydrolases"/>
    <property type="match status" value="1"/>
</dbReference>
<dbReference type="SMART" id="SM00973">
    <property type="entry name" value="Sec63"/>
    <property type="match status" value="1"/>
</dbReference>
<dbReference type="InterPro" id="IPR052247">
    <property type="entry name" value="Meiotic_Crossover_Helicase"/>
</dbReference>
<feature type="transmembrane region" description="Helical" evidence="16">
    <location>
        <begin position="253"/>
        <end position="271"/>
    </location>
</feature>
<keyword evidence="4" id="KW-0547">Nucleotide-binding</keyword>
<dbReference type="GO" id="GO:0051321">
    <property type="term" value="P:meiotic cell cycle"/>
    <property type="evidence" value="ECO:0007669"/>
    <property type="project" value="UniProtKB-KW"/>
</dbReference>
<comment type="subcellular location">
    <subcellularLocation>
        <location evidence="1">Membrane</location>
        <topology evidence="1">Multi-pass membrane protein</topology>
    </subcellularLocation>
</comment>
<dbReference type="InterPro" id="IPR014001">
    <property type="entry name" value="Helicase_ATP-bd"/>
</dbReference>
<feature type="compositionally biased region" description="Polar residues" evidence="15">
    <location>
        <begin position="1882"/>
        <end position="1894"/>
    </location>
</feature>
<dbReference type="InterPro" id="IPR027417">
    <property type="entry name" value="P-loop_NTPase"/>
</dbReference>
<evidence type="ECO:0000256" key="10">
    <source>
        <dbReference type="ARBA" id="ARBA00023235"/>
    </source>
</evidence>
<gene>
    <name evidence="19" type="ORF">M011DRAFT_528247</name>
</gene>
<evidence type="ECO:0000313" key="20">
    <source>
        <dbReference type="Proteomes" id="UP000799440"/>
    </source>
</evidence>
<comment type="catalytic activity">
    <reaction evidence="14">
        <text>ATP + H2O = ADP + phosphate + H(+)</text>
        <dbReference type="Rhea" id="RHEA:13065"/>
        <dbReference type="ChEBI" id="CHEBI:15377"/>
        <dbReference type="ChEBI" id="CHEBI:15378"/>
        <dbReference type="ChEBI" id="CHEBI:30616"/>
        <dbReference type="ChEBI" id="CHEBI:43474"/>
        <dbReference type="ChEBI" id="CHEBI:456216"/>
        <dbReference type="EC" id="5.6.2.4"/>
    </reaction>
</comment>
<dbReference type="InterPro" id="IPR037185">
    <property type="entry name" value="EmrE-like"/>
</dbReference>
<keyword evidence="9 16" id="KW-0472">Membrane</keyword>
<dbReference type="PROSITE" id="PS51192">
    <property type="entry name" value="HELICASE_ATP_BIND_1"/>
    <property type="match status" value="1"/>
</dbReference>
<proteinExistence type="inferred from homology"/>
<dbReference type="PROSITE" id="PS51194">
    <property type="entry name" value="HELICASE_CTER"/>
    <property type="match status" value="1"/>
</dbReference>
<evidence type="ECO:0000256" key="13">
    <source>
        <dbReference type="ARBA" id="ARBA00034808"/>
    </source>
</evidence>
<dbReference type="GO" id="GO:0000139">
    <property type="term" value="C:Golgi membrane"/>
    <property type="evidence" value="ECO:0007669"/>
    <property type="project" value="InterPro"/>
</dbReference>
<feature type="compositionally biased region" description="Pro residues" evidence="15">
    <location>
        <begin position="1448"/>
        <end position="1466"/>
    </location>
</feature>
<keyword evidence="8 16" id="KW-1133">Transmembrane helix</keyword>
<feature type="transmembrane region" description="Helical" evidence="16">
    <location>
        <begin position="214"/>
        <end position="233"/>
    </location>
</feature>
<dbReference type="InterPro" id="IPR011545">
    <property type="entry name" value="DEAD/DEAH_box_helicase_dom"/>
</dbReference>
<dbReference type="CDD" id="cd18795">
    <property type="entry name" value="SF2_C_Ski2"/>
    <property type="match status" value="1"/>
</dbReference>
<evidence type="ECO:0000256" key="1">
    <source>
        <dbReference type="ARBA" id="ARBA00004141"/>
    </source>
</evidence>
<dbReference type="EC" id="5.6.2.4" evidence="13"/>
<keyword evidence="5" id="KW-0378">Hydrolase</keyword>
<reference evidence="19" key="1">
    <citation type="journal article" date="2020" name="Stud. Mycol.">
        <title>101 Dothideomycetes genomes: a test case for predicting lifestyles and emergence of pathogens.</title>
        <authorList>
            <person name="Haridas S."/>
            <person name="Albert R."/>
            <person name="Binder M."/>
            <person name="Bloem J."/>
            <person name="Labutti K."/>
            <person name="Salamov A."/>
            <person name="Andreopoulos B."/>
            <person name="Baker S."/>
            <person name="Barry K."/>
            <person name="Bills G."/>
            <person name="Bluhm B."/>
            <person name="Cannon C."/>
            <person name="Castanera R."/>
            <person name="Culley D."/>
            <person name="Daum C."/>
            <person name="Ezra D."/>
            <person name="Gonzalez J."/>
            <person name="Henrissat B."/>
            <person name="Kuo A."/>
            <person name="Liang C."/>
            <person name="Lipzen A."/>
            <person name="Lutzoni F."/>
            <person name="Magnuson J."/>
            <person name="Mondo S."/>
            <person name="Nolan M."/>
            <person name="Ohm R."/>
            <person name="Pangilinan J."/>
            <person name="Park H.-J."/>
            <person name="Ramirez L."/>
            <person name="Alfaro M."/>
            <person name="Sun H."/>
            <person name="Tritt A."/>
            <person name="Yoshinaga Y."/>
            <person name="Zwiers L.-H."/>
            <person name="Turgeon B."/>
            <person name="Goodwin S."/>
            <person name="Spatafora J."/>
            <person name="Crous P."/>
            <person name="Grigoriev I."/>
        </authorList>
    </citation>
    <scope>NUCLEOTIDE SEQUENCE</scope>
    <source>
        <strain evidence="19">CBS 119925</strain>
    </source>
</reference>
<dbReference type="Gene3D" id="1.10.150.20">
    <property type="entry name" value="5' to 3' exonuclease, C-terminal subdomain"/>
    <property type="match status" value="1"/>
</dbReference>
<dbReference type="GO" id="GO:0043138">
    <property type="term" value="F:3'-5' DNA helicase activity"/>
    <property type="evidence" value="ECO:0007669"/>
    <property type="project" value="UniProtKB-EC"/>
</dbReference>
<dbReference type="GO" id="GO:0015165">
    <property type="term" value="F:pyrimidine nucleotide-sugar transmembrane transporter activity"/>
    <property type="evidence" value="ECO:0007669"/>
    <property type="project" value="InterPro"/>
</dbReference>
<keyword evidence="20" id="KW-1185">Reference proteome</keyword>
<dbReference type="SMART" id="SM00487">
    <property type="entry name" value="DEXDc"/>
    <property type="match status" value="1"/>
</dbReference>
<dbReference type="Gene3D" id="3.40.50.300">
    <property type="entry name" value="P-loop containing nucleotide triphosphate hydrolases"/>
    <property type="match status" value="2"/>
</dbReference>
<evidence type="ECO:0000256" key="15">
    <source>
        <dbReference type="SAM" id="MobiDB-lite"/>
    </source>
</evidence>
<evidence type="ECO:0000256" key="9">
    <source>
        <dbReference type="ARBA" id="ARBA00023136"/>
    </source>
</evidence>
<evidence type="ECO:0000256" key="7">
    <source>
        <dbReference type="ARBA" id="ARBA00022840"/>
    </source>
</evidence>
<dbReference type="GO" id="GO:0005524">
    <property type="term" value="F:ATP binding"/>
    <property type="evidence" value="ECO:0007669"/>
    <property type="project" value="UniProtKB-KW"/>
</dbReference>
<dbReference type="GO" id="GO:0003676">
    <property type="term" value="F:nucleic acid binding"/>
    <property type="evidence" value="ECO:0007669"/>
    <property type="project" value="InterPro"/>
</dbReference>
<dbReference type="Gene3D" id="1.10.3380.10">
    <property type="entry name" value="Sec63 N-terminal domain-like domain"/>
    <property type="match status" value="1"/>
</dbReference>
<feature type="region of interest" description="Disordered" evidence="15">
    <location>
        <begin position="1839"/>
        <end position="1864"/>
    </location>
</feature>
<evidence type="ECO:0000256" key="3">
    <source>
        <dbReference type="ARBA" id="ARBA00022692"/>
    </source>
</evidence>
<dbReference type="FunFam" id="1.10.10.10:FF:000012">
    <property type="entry name" value="U5 small nuclear ribonucleoprotein helicase"/>
    <property type="match status" value="1"/>
</dbReference>
<evidence type="ECO:0000256" key="5">
    <source>
        <dbReference type="ARBA" id="ARBA00022801"/>
    </source>
</evidence>
<dbReference type="Proteomes" id="UP000799440">
    <property type="component" value="Unassembled WGS sequence"/>
</dbReference>
<evidence type="ECO:0000259" key="17">
    <source>
        <dbReference type="PROSITE" id="PS51192"/>
    </source>
</evidence>
<dbReference type="Pfam" id="PF00270">
    <property type="entry name" value="DEAD"/>
    <property type="match status" value="1"/>
</dbReference>
<dbReference type="Pfam" id="PF23445">
    <property type="entry name" value="WHD_SNRNP200"/>
    <property type="match status" value="1"/>
</dbReference>
<evidence type="ECO:0000256" key="12">
    <source>
        <dbReference type="ARBA" id="ARBA00034617"/>
    </source>
</evidence>
<feature type="domain" description="Helicase C-terminal" evidence="18">
    <location>
        <begin position="870"/>
        <end position="1059"/>
    </location>
</feature>
<organism evidence="19 20">
    <name type="scientific">Sporormia fimetaria CBS 119925</name>
    <dbReference type="NCBI Taxonomy" id="1340428"/>
    <lineage>
        <taxon>Eukaryota</taxon>
        <taxon>Fungi</taxon>
        <taxon>Dikarya</taxon>
        <taxon>Ascomycota</taxon>
        <taxon>Pezizomycotina</taxon>
        <taxon>Dothideomycetes</taxon>
        <taxon>Pleosporomycetidae</taxon>
        <taxon>Pleosporales</taxon>
        <taxon>Sporormiaceae</taxon>
        <taxon>Sporormia</taxon>
    </lineage>
</organism>
<dbReference type="Pfam" id="PF04142">
    <property type="entry name" value="Nuc_sug_transp"/>
    <property type="match status" value="1"/>
</dbReference>
<keyword evidence="6" id="KW-0347">Helicase</keyword>
<dbReference type="InterPro" id="IPR007271">
    <property type="entry name" value="Nuc_sug_transpt"/>
</dbReference>
<feature type="transmembrane region" description="Helical" evidence="16">
    <location>
        <begin position="155"/>
        <end position="172"/>
    </location>
</feature>
<keyword evidence="7" id="KW-0067">ATP-binding</keyword>
<dbReference type="FunFam" id="1.10.3380.10:FF:000012">
    <property type="entry name" value="DEAD/DEAH box DNA helicase"/>
    <property type="match status" value="1"/>
</dbReference>
<keyword evidence="11" id="KW-0469">Meiosis</keyword>
<accession>A0A6A6V3R0</accession>
<evidence type="ECO:0000256" key="2">
    <source>
        <dbReference type="ARBA" id="ARBA00010140"/>
    </source>
</evidence>
<comment type="similarity">
    <text evidence="2">Belongs to the helicase family. SKI2 subfamily.</text>
</comment>
<feature type="compositionally biased region" description="Polar residues" evidence="15">
    <location>
        <begin position="1839"/>
        <end position="1852"/>
    </location>
</feature>
<dbReference type="NCBIfam" id="TIGR00803">
    <property type="entry name" value="nst"/>
    <property type="match status" value="2"/>
</dbReference>
<evidence type="ECO:0000256" key="8">
    <source>
        <dbReference type="ARBA" id="ARBA00022989"/>
    </source>
</evidence>
<dbReference type="OrthoDB" id="5575at2759"/>
<keyword evidence="3 16" id="KW-0812">Transmembrane</keyword>
<feature type="region of interest" description="Disordered" evidence="15">
    <location>
        <begin position="1583"/>
        <end position="1626"/>
    </location>
</feature>
<feature type="transmembrane region" description="Helical" evidence="16">
    <location>
        <begin position="317"/>
        <end position="334"/>
    </location>
</feature>
<dbReference type="Gene3D" id="1.10.10.10">
    <property type="entry name" value="Winged helix-like DNA-binding domain superfamily/Winged helix DNA-binding domain"/>
    <property type="match status" value="1"/>
</dbReference>
<evidence type="ECO:0000256" key="16">
    <source>
        <dbReference type="SAM" id="Phobius"/>
    </source>
</evidence>